<name>A0A7X0F5J6_9HYPH</name>
<dbReference type="InterPro" id="IPR050090">
    <property type="entry name" value="Tyrosine_recombinase_XerCD"/>
</dbReference>
<dbReference type="RefSeq" id="WP_184698654.1">
    <property type="nucleotide sequence ID" value="NZ_BAABEG010000001.1"/>
</dbReference>
<dbReference type="Gene3D" id="1.10.443.10">
    <property type="entry name" value="Intergrase catalytic core"/>
    <property type="match status" value="1"/>
</dbReference>
<dbReference type="PROSITE" id="PS51898">
    <property type="entry name" value="TYR_RECOMBINASE"/>
    <property type="match status" value="1"/>
</dbReference>
<evidence type="ECO:0000313" key="4">
    <source>
        <dbReference type="EMBL" id="MBB6353546.1"/>
    </source>
</evidence>
<dbReference type="SUPFAM" id="SSF56349">
    <property type="entry name" value="DNA breaking-rejoining enzymes"/>
    <property type="match status" value="1"/>
</dbReference>
<proteinExistence type="predicted"/>
<keyword evidence="5" id="KW-1185">Reference proteome</keyword>
<gene>
    <name evidence="4" type="ORF">GGR00_001314</name>
</gene>
<dbReference type="InterPro" id="IPR011010">
    <property type="entry name" value="DNA_brk_join_enz"/>
</dbReference>
<sequence>MSRTSKGARLVWRDESRKANGSLRNKAGWFIRDGQSFISACGGTGDRERAEKALAEHITEKYRPARERGRDPHQVGVADVVNVYMQDVVPTHASPSEAASRLVAILGFFGGDMLSDVNGQRCRDYVDQNPKKAAARRQLEDLRAAINHYCAEGYVTTAPKITLPKKPIARHRWLTRQEAARLLLAAWRMRQTWKGEESDRRTGRHVARFMLTGLYTGTRSGAVCGAAMRPTEGQGFVDLARGVFFRRAQDAVETKKRQPAVRLPDRLVAHMRRWATTPLEMKTRGRSKSQIVGRMIAHDYVVEWNGKPVLSIKKAFKSAVEAAGLGWYEMAIGKDGKPKRVFKTDVTPHTLRHTAATWLMQNGTELSLAASYLGMTEQVLRDTYWHHHPDFQAKAAALITAKSPEMRVKSNVVRMP</sequence>
<accession>A0A7X0F5J6</accession>
<keyword evidence="2" id="KW-0233">DNA recombination</keyword>
<protein>
    <submittedName>
        <fullName evidence="4">Integrase</fullName>
    </submittedName>
</protein>
<dbReference type="InterPro" id="IPR002104">
    <property type="entry name" value="Integrase_catalytic"/>
</dbReference>
<evidence type="ECO:0000256" key="1">
    <source>
        <dbReference type="ARBA" id="ARBA00022908"/>
    </source>
</evidence>
<feature type="domain" description="Tyr recombinase" evidence="3">
    <location>
        <begin position="169"/>
        <end position="397"/>
    </location>
</feature>
<evidence type="ECO:0000259" key="3">
    <source>
        <dbReference type="PROSITE" id="PS51898"/>
    </source>
</evidence>
<organism evidence="4 5">
    <name type="scientific">Aminobacter aganoensis</name>
    <dbReference type="NCBI Taxonomy" id="83264"/>
    <lineage>
        <taxon>Bacteria</taxon>
        <taxon>Pseudomonadati</taxon>
        <taxon>Pseudomonadota</taxon>
        <taxon>Alphaproteobacteria</taxon>
        <taxon>Hyphomicrobiales</taxon>
        <taxon>Phyllobacteriaceae</taxon>
        <taxon>Aminobacter</taxon>
    </lineage>
</organism>
<dbReference type="PANTHER" id="PTHR30349:SF88">
    <property type="entry name" value="BLL1584 PROTEIN"/>
    <property type="match status" value="1"/>
</dbReference>
<reference evidence="4 5" key="1">
    <citation type="submission" date="2020-08" db="EMBL/GenBank/DDBJ databases">
        <title>Genomic Encyclopedia of Type Strains, Phase IV (KMG-IV): sequencing the most valuable type-strain genomes for metagenomic binning, comparative biology and taxonomic classification.</title>
        <authorList>
            <person name="Goeker M."/>
        </authorList>
    </citation>
    <scope>NUCLEOTIDE SEQUENCE [LARGE SCALE GENOMIC DNA]</scope>
    <source>
        <strain evidence="4 5">DSM 7051</strain>
    </source>
</reference>
<dbReference type="EMBL" id="JACHOU010000002">
    <property type="protein sequence ID" value="MBB6353546.1"/>
    <property type="molecule type" value="Genomic_DNA"/>
</dbReference>
<evidence type="ECO:0000256" key="2">
    <source>
        <dbReference type="ARBA" id="ARBA00023172"/>
    </source>
</evidence>
<dbReference type="Proteomes" id="UP000536262">
    <property type="component" value="Unassembled WGS sequence"/>
</dbReference>
<dbReference type="PANTHER" id="PTHR30349">
    <property type="entry name" value="PHAGE INTEGRASE-RELATED"/>
    <property type="match status" value="1"/>
</dbReference>
<dbReference type="InterPro" id="IPR013762">
    <property type="entry name" value="Integrase-like_cat_sf"/>
</dbReference>
<comment type="caution">
    <text evidence="4">The sequence shown here is derived from an EMBL/GenBank/DDBJ whole genome shotgun (WGS) entry which is preliminary data.</text>
</comment>
<dbReference type="GO" id="GO:0006310">
    <property type="term" value="P:DNA recombination"/>
    <property type="evidence" value="ECO:0007669"/>
    <property type="project" value="UniProtKB-KW"/>
</dbReference>
<dbReference type="Pfam" id="PF00589">
    <property type="entry name" value="Phage_integrase"/>
    <property type="match status" value="1"/>
</dbReference>
<dbReference type="GO" id="GO:0003677">
    <property type="term" value="F:DNA binding"/>
    <property type="evidence" value="ECO:0007669"/>
    <property type="project" value="InterPro"/>
</dbReference>
<evidence type="ECO:0000313" key="5">
    <source>
        <dbReference type="Proteomes" id="UP000536262"/>
    </source>
</evidence>
<dbReference type="AlphaFoldDB" id="A0A7X0F5J6"/>
<keyword evidence="1" id="KW-0229">DNA integration</keyword>
<dbReference type="GO" id="GO:0015074">
    <property type="term" value="P:DNA integration"/>
    <property type="evidence" value="ECO:0007669"/>
    <property type="project" value="UniProtKB-KW"/>
</dbReference>